<dbReference type="InterPro" id="IPR016181">
    <property type="entry name" value="Acyl_CoA_acyltransferase"/>
</dbReference>
<dbReference type="InterPro" id="IPR000182">
    <property type="entry name" value="GNAT_dom"/>
</dbReference>
<evidence type="ECO:0000259" key="1">
    <source>
        <dbReference type="PROSITE" id="PS51186"/>
    </source>
</evidence>
<dbReference type="Gene3D" id="3.40.630.30">
    <property type="match status" value="1"/>
</dbReference>
<dbReference type="SUPFAM" id="SSF55729">
    <property type="entry name" value="Acyl-CoA N-acyltransferases (Nat)"/>
    <property type="match status" value="1"/>
</dbReference>
<comment type="caution">
    <text evidence="2">The sequence shown here is derived from an EMBL/GenBank/DDBJ whole genome shotgun (WGS) entry which is preliminary data.</text>
</comment>
<protein>
    <submittedName>
        <fullName evidence="2">N-acetyltransferase</fullName>
    </submittedName>
</protein>
<dbReference type="EMBL" id="JABBKX010000002">
    <property type="protein sequence ID" value="NMJ40972.1"/>
    <property type="molecule type" value="Genomic_DNA"/>
</dbReference>
<organism evidence="2 3">
    <name type="scientific">Neoroseomonas marina</name>
    <dbReference type="NCBI Taxonomy" id="1232220"/>
    <lineage>
        <taxon>Bacteria</taxon>
        <taxon>Pseudomonadati</taxon>
        <taxon>Pseudomonadota</taxon>
        <taxon>Alphaproteobacteria</taxon>
        <taxon>Acetobacterales</taxon>
        <taxon>Acetobacteraceae</taxon>
        <taxon>Neoroseomonas</taxon>
    </lineage>
</organism>
<proteinExistence type="predicted"/>
<dbReference type="Pfam" id="PF00583">
    <property type="entry name" value="Acetyltransf_1"/>
    <property type="match status" value="1"/>
</dbReference>
<keyword evidence="2" id="KW-0808">Transferase</keyword>
<dbReference type="PROSITE" id="PS51186">
    <property type="entry name" value="GNAT"/>
    <property type="match status" value="1"/>
</dbReference>
<keyword evidence="3" id="KW-1185">Reference proteome</keyword>
<accession>A0A848E9Z0</accession>
<dbReference type="Proteomes" id="UP000548582">
    <property type="component" value="Unassembled WGS sequence"/>
</dbReference>
<reference evidence="2 3" key="1">
    <citation type="submission" date="2020-03" db="EMBL/GenBank/DDBJ databases">
        <authorList>
            <person name="Sun Q."/>
        </authorList>
    </citation>
    <scope>NUCLEOTIDE SEQUENCE [LARGE SCALE GENOMIC DNA]</scope>
    <source>
        <strain evidence="2 3">JC162</strain>
    </source>
</reference>
<dbReference type="AlphaFoldDB" id="A0A848E9Z0"/>
<evidence type="ECO:0000313" key="2">
    <source>
        <dbReference type="EMBL" id="NMJ40972.1"/>
    </source>
</evidence>
<sequence>MALRPARAEDAAAIDALLRAAFGGEAEARLVGLLRAEGAVVAELVAEQAGVILGQVMFTWAPVGAARVAALAPLAVAEVARRQGTGAALVREGLARCAAAGATAAHVLGEPAYYGRFGFRAAQGITGAPWCGHPAFQVLTLVPDAPPPQGEVRYAQAFAALGDA</sequence>
<name>A0A848E9Z0_9PROT</name>
<evidence type="ECO:0000313" key="3">
    <source>
        <dbReference type="Proteomes" id="UP000548582"/>
    </source>
</evidence>
<feature type="domain" description="N-acetyltransferase" evidence="1">
    <location>
        <begin position="1"/>
        <end position="143"/>
    </location>
</feature>
<dbReference type="GO" id="GO:0016747">
    <property type="term" value="F:acyltransferase activity, transferring groups other than amino-acyl groups"/>
    <property type="evidence" value="ECO:0007669"/>
    <property type="project" value="InterPro"/>
</dbReference>
<gene>
    <name evidence="2" type="ORF">GWK16_06955</name>
</gene>